<dbReference type="SMART" id="SM00432">
    <property type="entry name" value="MADS"/>
    <property type="match status" value="1"/>
</dbReference>
<reference evidence="7 8" key="1">
    <citation type="submission" date="2024-08" db="EMBL/GenBank/DDBJ databases">
        <title>Insights into the chromosomal genome structure of Flemingia macrophylla.</title>
        <authorList>
            <person name="Ding Y."/>
            <person name="Zhao Y."/>
            <person name="Bi W."/>
            <person name="Wu M."/>
            <person name="Zhao G."/>
            <person name="Gong Y."/>
            <person name="Li W."/>
            <person name="Zhang P."/>
        </authorList>
    </citation>
    <scope>NUCLEOTIDE SEQUENCE [LARGE SCALE GENOMIC DNA]</scope>
    <source>
        <strain evidence="7">DYQJB</strain>
        <tissue evidence="7">Leaf</tissue>
    </source>
</reference>
<dbReference type="PROSITE" id="PS50066">
    <property type="entry name" value="MADS_BOX_2"/>
    <property type="match status" value="1"/>
</dbReference>
<dbReference type="PRINTS" id="PR00404">
    <property type="entry name" value="MADSDOMAIN"/>
</dbReference>
<accession>A0ABD1LZ84</accession>
<dbReference type="Pfam" id="PF00319">
    <property type="entry name" value="SRF-TF"/>
    <property type="match status" value="1"/>
</dbReference>
<dbReference type="Proteomes" id="UP001603857">
    <property type="component" value="Unassembled WGS sequence"/>
</dbReference>
<dbReference type="EMBL" id="JBGMDY010000007">
    <property type="protein sequence ID" value="KAL2328205.1"/>
    <property type="molecule type" value="Genomic_DNA"/>
</dbReference>
<keyword evidence="3" id="KW-0238">DNA-binding</keyword>
<keyword evidence="2" id="KW-0805">Transcription regulation</keyword>
<name>A0ABD1LZ84_9FABA</name>
<protein>
    <recommendedName>
        <fullName evidence="6">MADS-box domain-containing protein</fullName>
    </recommendedName>
</protein>
<sequence>MASCGANAATATTSNMKRQNKHYATFCKRKQGLFNKLTELSLLCNVETALFIVSPNDKLYSCGYPNADYVLRRYLCTEKTPQRVNRARFLSKARLSKLNL</sequence>
<evidence type="ECO:0000256" key="5">
    <source>
        <dbReference type="ARBA" id="ARBA00023242"/>
    </source>
</evidence>
<proteinExistence type="predicted"/>
<dbReference type="PANTHER" id="PTHR11945:SF448">
    <property type="entry name" value="MADS-BOX TRANSCRIPTION FACTOR FAMILY PROTEIN"/>
    <property type="match status" value="1"/>
</dbReference>
<comment type="subcellular location">
    <subcellularLocation>
        <location evidence="1">Nucleus</location>
    </subcellularLocation>
</comment>
<evidence type="ECO:0000259" key="6">
    <source>
        <dbReference type="PROSITE" id="PS50066"/>
    </source>
</evidence>
<evidence type="ECO:0000313" key="7">
    <source>
        <dbReference type="EMBL" id="KAL2328205.1"/>
    </source>
</evidence>
<evidence type="ECO:0000256" key="3">
    <source>
        <dbReference type="ARBA" id="ARBA00023125"/>
    </source>
</evidence>
<keyword evidence="8" id="KW-1185">Reference proteome</keyword>
<evidence type="ECO:0000256" key="2">
    <source>
        <dbReference type="ARBA" id="ARBA00023015"/>
    </source>
</evidence>
<evidence type="ECO:0000256" key="4">
    <source>
        <dbReference type="ARBA" id="ARBA00023163"/>
    </source>
</evidence>
<evidence type="ECO:0000256" key="1">
    <source>
        <dbReference type="ARBA" id="ARBA00004123"/>
    </source>
</evidence>
<dbReference type="InterPro" id="IPR036879">
    <property type="entry name" value="TF_MADSbox_sf"/>
</dbReference>
<comment type="caution">
    <text evidence="7">The sequence shown here is derived from an EMBL/GenBank/DDBJ whole genome shotgun (WGS) entry which is preliminary data.</text>
</comment>
<dbReference type="Gene3D" id="3.40.1810.10">
    <property type="entry name" value="Transcription factor, MADS-box"/>
    <property type="match status" value="1"/>
</dbReference>
<keyword evidence="5" id="KW-0539">Nucleus</keyword>
<gene>
    <name evidence="7" type="ORF">Fmac_021632</name>
</gene>
<dbReference type="InterPro" id="IPR002100">
    <property type="entry name" value="TF_MADSbox"/>
</dbReference>
<dbReference type="GO" id="GO:0005634">
    <property type="term" value="C:nucleus"/>
    <property type="evidence" value="ECO:0007669"/>
    <property type="project" value="UniProtKB-SubCell"/>
</dbReference>
<dbReference type="PANTHER" id="PTHR11945">
    <property type="entry name" value="MADS BOX PROTEIN"/>
    <property type="match status" value="1"/>
</dbReference>
<evidence type="ECO:0000313" key="8">
    <source>
        <dbReference type="Proteomes" id="UP001603857"/>
    </source>
</evidence>
<feature type="domain" description="MADS-box" evidence="6">
    <location>
        <begin position="16"/>
        <end position="66"/>
    </location>
</feature>
<dbReference type="SUPFAM" id="SSF55455">
    <property type="entry name" value="SRF-like"/>
    <property type="match status" value="1"/>
</dbReference>
<dbReference type="GO" id="GO:0003677">
    <property type="term" value="F:DNA binding"/>
    <property type="evidence" value="ECO:0007669"/>
    <property type="project" value="UniProtKB-KW"/>
</dbReference>
<keyword evidence="4" id="KW-0804">Transcription</keyword>
<dbReference type="AlphaFoldDB" id="A0ABD1LZ84"/>
<organism evidence="7 8">
    <name type="scientific">Flemingia macrophylla</name>
    <dbReference type="NCBI Taxonomy" id="520843"/>
    <lineage>
        <taxon>Eukaryota</taxon>
        <taxon>Viridiplantae</taxon>
        <taxon>Streptophyta</taxon>
        <taxon>Embryophyta</taxon>
        <taxon>Tracheophyta</taxon>
        <taxon>Spermatophyta</taxon>
        <taxon>Magnoliopsida</taxon>
        <taxon>eudicotyledons</taxon>
        <taxon>Gunneridae</taxon>
        <taxon>Pentapetalae</taxon>
        <taxon>rosids</taxon>
        <taxon>fabids</taxon>
        <taxon>Fabales</taxon>
        <taxon>Fabaceae</taxon>
        <taxon>Papilionoideae</taxon>
        <taxon>50 kb inversion clade</taxon>
        <taxon>NPAAA clade</taxon>
        <taxon>indigoferoid/millettioid clade</taxon>
        <taxon>Phaseoleae</taxon>
        <taxon>Flemingia</taxon>
    </lineage>
</organism>